<accession>A0A2Z4XXB7</accession>
<dbReference type="EMBL" id="CP021781">
    <property type="protein sequence ID" value="AXA33360.1"/>
    <property type="molecule type" value="Genomic_DNA"/>
</dbReference>
<feature type="transmembrane region" description="Helical" evidence="7">
    <location>
        <begin position="113"/>
        <end position="134"/>
    </location>
</feature>
<dbReference type="PANTHER" id="PTHR43337:SF1">
    <property type="entry name" value="XANTHINE_URACIL PERMEASE C887.17-RELATED"/>
    <property type="match status" value="1"/>
</dbReference>
<evidence type="ECO:0000256" key="3">
    <source>
        <dbReference type="ARBA" id="ARBA00022448"/>
    </source>
</evidence>
<evidence type="ECO:0000256" key="7">
    <source>
        <dbReference type="SAM" id="Phobius"/>
    </source>
</evidence>
<evidence type="ECO:0000313" key="11">
    <source>
        <dbReference type="Proteomes" id="UP000681131"/>
    </source>
</evidence>
<comment type="subcellular location">
    <subcellularLocation>
        <location evidence="1">Endomembrane system</location>
        <topology evidence="1">Multi-pass membrane protein</topology>
    </subcellularLocation>
</comment>
<evidence type="ECO:0000313" key="9">
    <source>
        <dbReference type="EMBL" id="QIW11587.1"/>
    </source>
</evidence>
<feature type="transmembrane region" description="Helical" evidence="7">
    <location>
        <begin position="69"/>
        <end position="92"/>
    </location>
</feature>
<dbReference type="KEGG" id="fad:CDH04_02540"/>
<keyword evidence="4 7" id="KW-0812">Transmembrane</keyword>
<dbReference type="Proteomes" id="UP000251120">
    <property type="component" value="Chromosome"/>
</dbReference>
<feature type="transmembrane region" description="Helical" evidence="7">
    <location>
        <begin position="45"/>
        <end position="63"/>
    </location>
</feature>
<dbReference type="Pfam" id="PF00860">
    <property type="entry name" value="Xan_ur_permease"/>
    <property type="match status" value="1"/>
</dbReference>
<dbReference type="InterPro" id="IPR045018">
    <property type="entry name" value="Azg-like"/>
</dbReference>
<feature type="transmembrane region" description="Helical" evidence="7">
    <location>
        <begin position="162"/>
        <end position="185"/>
    </location>
</feature>
<evidence type="ECO:0000313" key="8">
    <source>
        <dbReference type="EMBL" id="AXA33360.1"/>
    </source>
</evidence>
<evidence type="ECO:0000256" key="5">
    <source>
        <dbReference type="ARBA" id="ARBA00022989"/>
    </source>
</evidence>
<evidence type="ECO:0000256" key="2">
    <source>
        <dbReference type="ARBA" id="ARBA00005697"/>
    </source>
</evidence>
<dbReference type="InterPro" id="IPR006043">
    <property type="entry name" value="NCS2"/>
</dbReference>
<evidence type="ECO:0000256" key="4">
    <source>
        <dbReference type="ARBA" id="ARBA00022692"/>
    </source>
</evidence>
<keyword evidence="6 7" id="KW-0472">Membrane</keyword>
<dbReference type="GO" id="GO:0005345">
    <property type="term" value="F:purine nucleobase transmembrane transporter activity"/>
    <property type="evidence" value="ECO:0007669"/>
    <property type="project" value="TreeGrafter"/>
</dbReference>
<evidence type="ECO:0000256" key="6">
    <source>
        <dbReference type="ARBA" id="ARBA00023136"/>
    </source>
</evidence>
<keyword evidence="5 7" id="KW-1133">Transmembrane helix</keyword>
<dbReference type="GO" id="GO:0005886">
    <property type="term" value="C:plasma membrane"/>
    <property type="evidence" value="ECO:0007669"/>
    <property type="project" value="TreeGrafter"/>
</dbReference>
<name>A0A2Z4XXB7_9GAMM</name>
<dbReference type="Proteomes" id="UP000681131">
    <property type="component" value="Chromosome"/>
</dbReference>
<keyword evidence="3" id="KW-0813">Transport</keyword>
<evidence type="ECO:0000313" key="10">
    <source>
        <dbReference type="Proteomes" id="UP000251120"/>
    </source>
</evidence>
<feature type="transmembrane region" description="Helical" evidence="7">
    <location>
        <begin position="220"/>
        <end position="241"/>
    </location>
</feature>
<sequence>MAIPKQIRHAVVVGIGLLIAVIALKSANIISSDPVNMIQMSKLNISFALFLGGLLFTGFLIYLRYSSAMILGVVLITVIYLLIDSLFPNLALSTHFNGILSMPNFSTFAQLDLINSLSIALWPAMFAFIFTILFDSMTGAIGVCEAGGLVDKNGDPRNFKEILAVDGISGVISGILGTSSAIGYIESVAGIEVGAKTGISAIVTGFLFLPFLFLSPLLALVPAVATAPVLFIVGIHMVKTVRDIEWENIQEAIPALLTILIIPLTGSITHGVILGLLLWSGFKIMTVGIKGVSKTLLVINILSIVLLALDVIS</sequence>
<organism evidence="8 10">
    <name type="scientific">Francisella adeliensis</name>
    <dbReference type="NCBI Taxonomy" id="2007306"/>
    <lineage>
        <taxon>Bacteria</taxon>
        <taxon>Pseudomonadati</taxon>
        <taxon>Pseudomonadota</taxon>
        <taxon>Gammaproteobacteria</taxon>
        <taxon>Thiotrichales</taxon>
        <taxon>Francisellaceae</taxon>
        <taxon>Francisella</taxon>
    </lineage>
</organism>
<dbReference type="OrthoDB" id="9808458at2"/>
<proteinExistence type="inferred from homology"/>
<gene>
    <name evidence="8" type="ORF">CDH04_02540</name>
    <name evidence="9" type="ORF">FZC43_02540</name>
</gene>
<dbReference type="AlphaFoldDB" id="A0A2Z4XXB7"/>
<reference evidence="8 10" key="1">
    <citation type="submission" date="2017-06" db="EMBL/GenBank/DDBJ databases">
        <title>Complete genome of Francisella adeliensis.</title>
        <authorList>
            <person name="Vallesi A."/>
            <person name="Sjodin A."/>
        </authorList>
    </citation>
    <scope>NUCLEOTIDE SEQUENCE [LARGE SCALE GENOMIC DNA]</scope>
    <source>
        <strain evidence="8 10">FDC440</strain>
    </source>
</reference>
<feature type="transmembrane region" description="Helical" evidence="7">
    <location>
        <begin position="291"/>
        <end position="312"/>
    </location>
</feature>
<protein>
    <submittedName>
        <fullName evidence="9">NCS2 family permease</fullName>
    </submittedName>
</protein>
<evidence type="ECO:0000256" key="1">
    <source>
        <dbReference type="ARBA" id="ARBA00004127"/>
    </source>
</evidence>
<dbReference type="RefSeq" id="WP_112869533.1">
    <property type="nucleotide sequence ID" value="NZ_CP021781.1"/>
</dbReference>
<comment type="similarity">
    <text evidence="2">Belongs to the nucleobase:cation symporter-2 (NCS2) (TC 2.A.40) family. Azg-like subfamily.</text>
</comment>
<keyword evidence="11" id="KW-1185">Reference proteome</keyword>
<feature type="transmembrane region" description="Helical" evidence="7">
    <location>
        <begin position="6"/>
        <end position="24"/>
    </location>
</feature>
<dbReference type="PANTHER" id="PTHR43337">
    <property type="entry name" value="XANTHINE/URACIL PERMEASE C887.17-RELATED"/>
    <property type="match status" value="1"/>
</dbReference>
<dbReference type="GO" id="GO:0012505">
    <property type="term" value="C:endomembrane system"/>
    <property type="evidence" value="ECO:0007669"/>
    <property type="project" value="UniProtKB-SubCell"/>
</dbReference>
<dbReference type="EMBL" id="CP043424">
    <property type="protein sequence ID" value="QIW11587.1"/>
    <property type="molecule type" value="Genomic_DNA"/>
</dbReference>
<feature type="transmembrane region" description="Helical" evidence="7">
    <location>
        <begin position="253"/>
        <end position="279"/>
    </location>
</feature>
<reference evidence="9 11" key="2">
    <citation type="submission" date="2019-08" db="EMBL/GenBank/DDBJ databases">
        <title>Complete genome sequences of Francisella adeliensis (FSC1325 and FSC1326).</title>
        <authorList>
            <person name="Ohrman C."/>
            <person name="Uneklint I."/>
            <person name="Vallesi A."/>
            <person name="Karlsson L."/>
            <person name="Sjodin A."/>
        </authorList>
    </citation>
    <scope>NUCLEOTIDE SEQUENCE [LARGE SCALE GENOMIC DNA]</scope>
    <source>
        <strain evidence="9 11">FSC1325</strain>
    </source>
</reference>